<evidence type="ECO:0000313" key="3">
    <source>
        <dbReference type="Proteomes" id="UP001206925"/>
    </source>
</evidence>
<reference evidence="2" key="1">
    <citation type="submission" date="2022-06" db="EMBL/GenBank/DDBJ databases">
        <title>Uncovering the hologenomic basis of an extraordinary plant invasion.</title>
        <authorList>
            <person name="Bieker V.C."/>
            <person name="Martin M.D."/>
            <person name="Gilbert T."/>
            <person name="Hodgins K."/>
            <person name="Battlay P."/>
            <person name="Petersen B."/>
            <person name="Wilson J."/>
        </authorList>
    </citation>
    <scope>NUCLEOTIDE SEQUENCE</scope>
    <source>
        <strain evidence="2">AA19_3_7</strain>
        <tissue evidence="2">Leaf</tissue>
    </source>
</reference>
<accession>A0AAD5BT88</accession>
<feature type="region of interest" description="Disordered" evidence="1">
    <location>
        <begin position="86"/>
        <end position="113"/>
    </location>
</feature>
<dbReference type="EMBL" id="JAMZMK010011088">
    <property type="protein sequence ID" value="KAI7729065.1"/>
    <property type="molecule type" value="Genomic_DNA"/>
</dbReference>
<evidence type="ECO:0000313" key="2">
    <source>
        <dbReference type="EMBL" id="KAI7729065.1"/>
    </source>
</evidence>
<name>A0AAD5BT88_AMBAR</name>
<organism evidence="2 3">
    <name type="scientific">Ambrosia artemisiifolia</name>
    <name type="common">Common ragweed</name>
    <dbReference type="NCBI Taxonomy" id="4212"/>
    <lineage>
        <taxon>Eukaryota</taxon>
        <taxon>Viridiplantae</taxon>
        <taxon>Streptophyta</taxon>
        <taxon>Embryophyta</taxon>
        <taxon>Tracheophyta</taxon>
        <taxon>Spermatophyta</taxon>
        <taxon>Magnoliopsida</taxon>
        <taxon>eudicotyledons</taxon>
        <taxon>Gunneridae</taxon>
        <taxon>Pentapetalae</taxon>
        <taxon>asterids</taxon>
        <taxon>campanulids</taxon>
        <taxon>Asterales</taxon>
        <taxon>Asteraceae</taxon>
        <taxon>Asteroideae</taxon>
        <taxon>Heliantheae alliance</taxon>
        <taxon>Heliantheae</taxon>
        <taxon>Ambrosia</taxon>
    </lineage>
</organism>
<keyword evidence="3" id="KW-1185">Reference proteome</keyword>
<proteinExistence type="predicted"/>
<feature type="region of interest" description="Disordered" evidence="1">
    <location>
        <begin position="128"/>
        <end position="161"/>
    </location>
</feature>
<evidence type="ECO:0000256" key="1">
    <source>
        <dbReference type="SAM" id="MobiDB-lite"/>
    </source>
</evidence>
<dbReference type="AlphaFoldDB" id="A0AAD5BT88"/>
<gene>
    <name evidence="2" type="ORF">M8C21_004332</name>
</gene>
<dbReference type="PANTHER" id="PTHR36387">
    <property type="entry name" value="UDP-N-ACETYLMURAMOYL-L-ALANYL-D-GLUTAMATE-2, 6-DIAMINOPIMELATE LIGASE"/>
    <property type="match status" value="1"/>
</dbReference>
<comment type="caution">
    <text evidence="2">The sequence shown here is derived from an EMBL/GenBank/DDBJ whole genome shotgun (WGS) entry which is preliminary data.</text>
</comment>
<dbReference type="PANTHER" id="PTHR36387:SF2">
    <property type="entry name" value="UDP-N-ACETYLMURAMOYL-L-ALANYL-D-GLUTAMATE-2, 6-DIAMINOPIMELATE LIGASE"/>
    <property type="match status" value="1"/>
</dbReference>
<feature type="compositionally biased region" description="Basic residues" evidence="1">
    <location>
        <begin position="139"/>
        <end position="148"/>
    </location>
</feature>
<sequence length="204" mass="23172">MSAREDSDSDAPEEFTAQQAIQKDEEITTIQKQNKARTLMLANITVGVRSSIGRLIFYIYEDVKVVIGSGVAREVKERRRKWAEKLTPRQPRLNKNVPDEEETETPSNKGMLPDDIVKLLAANEKKVFSSDSEEEKSEKKPRKKKSKRSGMEPVILKELPPPPCLQKSLEFLKKRKMQVPRSSAVLDNSNQALRFLSSSALMML</sequence>
<protein>
    <submittedName>
        <fullName evidence="2">Uncharacterized protein</fullName>
    </submittedName>
</protein>
<dbReference type="Proteomes" id="UP001206925">
    <property type="component" value="Unassembled WGS sequence"/>
</dbReference>